<dbReference type="Proteomes" id="UP000193240">
    <property type="component" value="Unassembled WGS sequence"/>
</dbReference>
<protein>
    <recommendedName>
        <fullName evidence="1">DUF6546 domain-containing protein</fullName>
    </recommendedName>
</protein>
<gene>
    <name evidence="2" type="ORF">B5807_10382</name>
</gene>
<dbReference type="InterPro" id="IPR046676">
    <property type="entry name" value="DUF6546"/>
</dbReference>
<dbReference type="InParanoid" id="A0A1Y2LRF4"/>
<sequence length="234" mass="26364">MVGLLGMHIVNRLRKLVVFEDFNWTYTHSYGANFVVTYGKQSGIRPTRLPSACVTKRLTAASLDLQHLSAAFMADARHFWDAVQSDWMWTSLLTLALTSQDLIPREGSKDISAMLCRGAEVVEKMPQLQIMEIWNSSQGNAAVFRYKSSRPGVAPQIEWRSNWRFTLERSVVAAWQSVSTDLRDTEAQYEFISSTLVQKHGEAVAALGLQLEVACPVSVEEIRKEHEEMGSPQD</sequence>
<evidence type="ECO:0000313" key="3">
    <source>
        <dbReference type="Proteomes" id="UP000193240"/>
    </source>
</evidence>
<dbReference type="AlphaFoldDB" id="A0A1Y2LRF4"/>
<dbReference type="EMBL" id="KZ107854">
    <property type="protein sequence ID" value="OSS45518.1"/>
    <property type="molecule type" value="Genomic_DNA"/>
</dbReference>
<name>A0A1Y2LRF4_EPING</name>
<accession>A0A1Y2LRF4</accession>
<reference evidence="2 3" key="1">
    <citation type="journal article" date="2017" name="Genome Announc.">
        <title>Genome sequence of the saprophytic ascomycete Epicoccum nigrum ICMP 19927 strain isolated from New Zealand.</title>
        <authorList>
            <person name="Fokin M."/>
            <person name="Fleetwood D."/>
            <person name="Weir B.S."/>
            <person name="Villas-Boas S.G."/>
        </authorList>
    </citation>
    <scope>NUCLEOTIDE SEQUENCE [LARGE SCALE GENOMIC DNA]</scope>
    <source>
        <strain evidence="2 3">ICMP 19927</strain>
    </source>
</reference>
<dbReference type="Pfam" id="PF20183">
    <property type="entry name" value="DUF6546"/>
    <property type="match status" value="1"/>
</dbReference>
<evidence type="ECO:0000259" key="1">
    <source>
        <dbReference type="Pfam" id="PF20183"/>
    </source>
</evidence>
<feature type="domain" description="DUF6546" evidence="1">
    <location>
        <begin position="11"/>
        <end position="213"/>
    </location>
</feature>
<organism evidence="2 3">
    <name type="scientific">Epicoccum nigrum</name>
    <name type="common">Soil fungus</name>
    <name type="synonym">Epicoccum purpurascens</name>
    <dbReference type="NCBI Taxonomy" id="105696"/>
    <lineage>
        <taxon>Eukaryota</taxon>
        <taxon>Fungi</taxon>
        <taxon>Dikarya</taxon>
        <taxon>Ascomycota</taxon>
        <taxon>Pezizomycotina</taxon>
        <taxon>Dothideomycetes</taxon>
        <taxon>Pleosporomycetidae</taxon>
        <taxon>Pleosporales</taxon>
        <taxon>Pleosporineae</taxon>
        <taxon>Didymellaceae</taxon>
        <taxon>Epicoccum</taxon>
    </lineage>
</organism>
<proteinExistence type="predicted"/>
<evidence type="ECO:0000313" key="2">
    <source>
        <dbReference type="EMBL" id="OSS45518.1"/>
    </source>
</evidence>
<keyword evidence="3" id="KW-1185">Reference proteome</keyword>